<dbReference type="EMBL" id="CM051406">
    <property type="protein sequence ID" value="KAJ4703074.1"/>
    <property type="molecule type" value="Genomic_DNA"/>
</dbReference>
<reference evidence="1 2" key="1">
    <citation type="journal article" date="2023" name="Science">
        <title>Complex scaffold remodeling in plant triterpene biosynthesis.</title>
        <authorList>
            <person name="De La Pena R."/>
            <person name="Hodgson H."/>
            <person name="Liu J.C."/>
            <person name="Stephenson M.J."/>
            <person name="Martin A.C."/>
            <person name="Owen C."/>
            <person name="Harkess A."/>
            <person name="Leebens-Mack J."/>
            <person name="Jimenez L.E."/>
            <person name="Osbourn A."/>
            <person name="Sattely E.S."/>
        </authorList>
    </citation>
    <scope>NUCLEOTIDE SEQUENCE [LARGE SCALE GENOMIC DNA]</scope>
    <source>
        <strain evidence="2">cv. JPN11</strain>
        <tissue evidence="1">Leaf</tissue>
    </source>
</reference>
<sequence>MTPLAHGFYDLYFSEEAVMRKVWGSGFCILPQGVFRLYQWQQNFNPYDPKIPSHVQLWIRLYGLSMEYWYPRILMTIARGVGIPLQIDQAKRDMKYGFYARILVEVDLSKPLLDFVTVELSDFEFDVEVHYENLHLKCNSCNKFGHGDHQCRIKKNPNTQHTSKISDPKQKFKPTQSKPQEKLNRMINDNGLNSKKDSSQTADEETESSTIVAENSNGKHGPSNQHQIEQIEGGDNHYASFVDMQHVHGREGGLRDGINKEIEDALAMGNNEADQNMKDDLVSNGVLDLVNNGVLDKVNIGVLDKVNIGVLDKVNIGVLHKVNIGVLRED</sequence>
<name>A0ACC1WVQ1_MELAZ</name>
<comment type="caution">
    <text evidence="1">The sequence shown here is derived from an EMBL/GenBank/DDBJ whole genome shotgun (WGS) entry which is preliminary data.</text>
</comment>
<evidence type="ECO:0000313" key="2">
    <source>
        <dbReference type="Proteomes" id="UP001164539"/>
    </source>
</evidence>
<proteinExistence type="predicted"/>
<accession>A0ACC1WVQ1</accession>
<organism evidence="1 2">
    <name type="scientific">Melia azedarach</name>
    <name type="common">Chinaberry tree</name>
    <dbReference type="NCBI Taxonomy" id="155640"/>
    <lineage>
        <taxon>Eukaryota</taxon>
        <taxon>Viridiplantae</taxon>
        <taxon>Streptophyta</taxon>
        <taxon>Embryophyta</taxon>
        <taxon>Tracheophyta</taxon>
        <taxon>Spermatophyta</taxon>
        <taxon>Magnoliopsida</taxon>
        <taxon>eudicotyledons</taxon>
        <taxon>Gunneridae</taxon>
        <taxon>Pentapetalae</taxon>
        <taxon>rosids</taxon>
        <taxon>malvids</taxon>
        <taxon>Sapindales</taxon>
        <taxon>Meliaceae</taxon>
        <taxon>Melia</taxon>
    </lineage>
</organism>
<evidence type="ECO:0000313" key="1">
    <source>
        <dbReference type="EMBL" id="KAJ4703074.1"/>
    </source>
</evidence>
<keyword evidence="2" id="KW-1185">Reference proteome</keyword>
<protein>
    <submittedName>
        <fullName evidence="1">DUF4283 domain protein</fullName>
    </submittedName>
</protein>
<gene>
    <name evidence="1" type="ORF">OWV82_023027</name>
</gene>
<dbReference type="Proteomes" id="UP001164539">
    <property type="component" value="Chromosome 13"/>
</dbReference>